<gene>
    <name evidence="6" type="ORF">POF50_007055</name>
</gene>
<sequence length="417" mass="41706">MDAHVVHRAAARAGTDVAVTGIGLVTPGGIGVAASWAAVRAGRSPAAADPLLAGGPVAFSCRVPGFDAGALLGERRALRLDRFTQFALVAAAEAVAGAGLDPLTWDGARVGVVLGCADGGPATVEGQHDRLRDHGPDQVSPLLLPMQLPNMMAGQTAIQFGARGPNLVVATACASGATAIGTARDLLALDRCDIVLAGGSEAMITPLVMAGFARMGALSRRADDPAAASRPFDTDRDGFVAGEGAGVLVLERAADARARGARVHGRIIGHGASADAHHVTSPAPDGSGAEAAVRAALLDAGAGPGDVQHVNAHGTSTQLNDLAEAVMLHRVFGGGPLVTSTKGVTGHLLGAAGAVEAVLTVLAVQQGVVPPTANLETLDPRMEIKVADHETETRIDLAVSTSCGFGGQNAVLAIAAP</sequence>
<accession>A0AA90KFN0</accession>
<dbReference type="SMART" id="SM00825">
    <property type="entry name" value="PKS_KS"/>
    <property type="match status" value="1"/>
</dbReference>
<evidence type="ECO:0000256" key="4">
    <source>
        <dbReference type="RuleBase" id="RU003694"/>
    </source>
</evidence>
<dbReference type="PANTHER" id="PTHR11712:SF347">
    <property type="entry name" value="BETA KETOACYL-ACYL CARRIER PROTEIN SYNTHASE"/>
    <property type="match status" value="1"/>
</dbReference>
<evidence type="ECO:0000256" key="2">
    <source>
        <dbReference type="ARBA" id="ARBA00022679"/>
    </source>
</evidence>
<dbReference type="CDD" id="cd00834">
    <property type="entry name" value="KAS_I_II"/>
    <property type="match status" value="1"/>
</dbReference>
<dbReference type="AlphaFoldDB" id="A0AA90KFN0"/>
<feature type="domain" description="Ketosynthase family 3 (KS3)" evidence="5">
    <location>
        <begin position="14"/>
        <end position="416"/>
    </location>
</feature>
<organism evidence="6">
    <name type="scientific">Streptantibioticus silvisoli</name>
    <dbReference type="NCBI Taxonomy" id="2705255"/>
    <lineage>
        <taxon>Bacteria</taxon>
        <taxon>Bacillati</taxon>
        <taxon>Actinomycetota</taxon>
        <taxon>Actinomycetes</taxon>
        <taxon>Kitasatosporales</taxon>
        <taxon>Streptomycetaceae</taxon>
        <taxon>Streptantibioticus</taxon>
    </lineage>
</organism>
<keyword evidence="2 4" id="KW-0808">Transferase</keyword>
<reference evidence="6" key="1">
    <citation type="submission" date="2023-05" db="EMBL/GenBank/DDBJ databases">
        <title>Streptantibioticus silvisoli sp. nov., acidotolerant actinomycetes 1 from pine litter.</title>
        <authorList>
            <person name="Swiecimska M."/>
            <person name="Golinska P."/>
            <person name="Sangal V."/>
            <person name="Wachnowicz B."/>
            <person name="Goodfellow M."/>
        </authorList>
    </citation>
    <scope>NUCLEOTIDE SEQUENCE</scope>
    <source>
        <strain evidence="6">SL13</strain>
    </source>
</reference>
<dbReference type="SUPFAM" id="SSF53901">
    <property type="entry name" value="Thiolase-like"/>
    <property type="match status" value="2"/>
</dbReference>
<dbReference type="RefSeq" id="WP_271318619.1">
    <property type="nucleotide sequence ID" value="NZ_JABXJJ020000008.1"/>
</dbReference>
<evidence type="ECO:0000259" key="5">
    <source>
        <dbReference type="PROSITE" id="PS52004"/>
    </source>
</evidence>
<dbReference type="NCBIfam" id="NF005589">
    <property type="entry name" value="PRK07314.1"/>
    <property type="match status" value="1"/>
</dbReference>
<keyword evidence="3 6" id="KW-0012">Acyltransferase</keyword>
<dbReference type="Pfam" id="PF00109">
    <property type="entry name" value="ketoacyl-synt"/>
    <property type="match status" value="1"/>
</dbReference>
<dbReference type="InterPro" id="IPR020841">
    <property type="entry name" value="PKS_Beta-ketoAc_synthase_dom"/>
</dbReference>
<comment type="similarity">
    <text evidence="1 4">Belongs to the thiolase-like superfamily. Beta-ketoacyl-ACP synthases family.</text>
</comment>
<dbReference type="InterPro" id="IPR000794">
    <property type="entry name" value="Beta-ketoacyl_synthase"/>
</dbReference>
<evidence type="ECO:0000256" key="3">
    <source>
        <dbReference type="ARBA" id="ARBA00023315"/>
    </source>
</evidence>
<comment type="caution">
    <text evidence="6">The sequence shown here is derived from an EMBL/GenBank/DDBJ whole genome shotgun (WGS) entry which is preliminary data.</text>
</comment>
<dbReference type="GO" id="GO:0006633">
    <property type="term" value="P:fatty acid biosynthetic process"/>
    <property type="evidence" value="ECO:0007669"/>
    <property type="project" value="InterPro"/>
</dbReference>
<protein>
    <submittedName>
        <fullName evidence="6">Beta-ketoacyl-[acyl-carrier-protein] synthase family protein</fullName>
        <ecNumber evidence="6">2.3.1.-</ecNumber>
    </submittedName>
</protein>
<evidence type="ECO:0000313" key="6">
    <source>
        <dbReference type="EMBL" id="MDI5969104.1"/>
    </source>
</evidence>
<dbReference type="InterPro" id="IPR018201">
    <property type="entry name" value="Ketoacyl_synth_AS"/>
</dbReference>
<dbReference type="InterPro" id="IPR014031">
    <property type="entry name" value="Ketoacyl_synth_C"/>
</dbReference>
<dbReference type="PROSITE" id="PS52004">
    <property type="entry name" value="KS3_2"/>
    <property type="match status" value="1"/>
</dbReference>
<name>A0AA90KFN0_9ACTN</name>
<dbReference type="FunFam" id="3.40.47.10:FF:000018">
    <property type="entry name" value="3-oxoacyl-[acyl-carrier-protein] synthase 2"/>
    <property type="match status" value="1"/>
</dbReference>
<evidence type="ECO:0000256" key="1">
    <source>
        <dbReference type="ARBA" id="ARBA00008467"/>
    </source>
</evidence>
<dbReference type="PROSITE" id="PS00606">
    <property type="entry name" value="KS3_1"/>
    <property type="match status" value="1"/>
</dbReference>
<dbReference type="InterPro" id="IPR016039">
    <property type="entry name" value="Thiolase-like"/>
</dbReference>
<dbReference type="Pfam" id="PF02801">
    <property type="entry name" value="Ketoacyl-synt_C"/>
    <property type="match status" value="1"/>
</dbReference>
<dbReference type="EC" id="2.3.1.-" evidence="6"/>
<dbReference type="InterPro" id="IPR014030">
    <property type="entry name" value="Ketoacyl_synth_N"/>
</dbReference>
<dbReference type="Gene3D" id="3.40.47.10">
    <property type="match status" value="2"/>
</dbReference>
<proteinExistence type="inferred from homology"/>
<dbReference type="PANTHER" id="PTHR11712">
    <property type="entry name" value="POLYKETIDE SYNTHASE-RELATED"/>
    <property type="match status" value="1"/>
</dbReference>
<dbReference type="EMBL" id="JABXJJ020000008">
    <property type="protein sequence ID" value="MDI5969104.1"/>
    <property type="molecule type" value="Genomic_DNA"/>
</dbReference>
<dbReference type="GO" id="GO:0004315">
    <property type="term" value="F:3-oxoacyl-[acyl-carrier-protein] synthase activity"/>
    <property type="evidence" value="ECO:0007669"/>
    <property type="project" value="InterPro"/>
</dbReference>